<comment type="caution">
    <text evidence="6">The sequence shown here is derived from an EMBL/GenBank/DDBJ whole genome shotgun (WGS) entry which is preliminary data.</text>
</comment>
<gene>
    <name evidence="6" type="ORF">A9Q02_02220</name>
</gene>
<evidence type="ECO:0000259" key="5">
    <source>
        <dbReference type="SMART" id="SM00822"/>
    </source>
</evidence>
<feature type="domain" description="Ketoreductase" evidence="5">
    <location>
        <begin position="9"/>
        <end position="185"/>
    </location>
</feature>
<dbReference type="AlphaFoldDB" id="A0A2H3KL91"/>
<feature type="region of interest" description="Disordered" evidence="4">
    <location>
        <begin position="190"/>
        <end position="209"/>
    </location>
</feature>
<keyword evidence="7" id="KW-1185">Reference proteome</keyword>
<dbReference type="SMART" id="SM00822">
    <property type="entry name" value="PKS_KR"/>
    <property type="match status" value="1"/>
</dbReference>
<proteinExistence type="inferred from homology"/>
<organism evidence="6 7">
    <name type="scientific">Candidatus Chloroploca asiatica</name>
    <dbReference type="NCBI Taxonomy" id="1506545"/>
    <lineage>
        <taxon>Bacteria</taxon>
        <taxon>Bacillati</taxon>
        <taxon>Chloroflexota</taxon>
        <taxon>Chloroflexia</taxon>
        <taxon>Chloroflexales</taxon>
        <taxon>Chloroflexineae</taxon>
        <taxon>Oscillochloridaceae</taxon>
        <taxon>Candidatus Chloroploca</taxon>
    </lineage>
</organism>
<comment type="similarity">
    <text evidence="1 3">Belongs to the short-chain dehydrogenases/reductases (SDR) family.</text>
</comment>
<dbReference type="GO" id="GO:0016491">
    <property type="term" value="F:oxidoreductase activity"/>
    <property type="evidence" value="ECO:0007669"/>
    <property type="project" value="UniProtKB-KW"/>
</dbReference>
<keyword evidence="2" id="KW-0560">Oxidoreductase</keyword>
<dbReference type="SUPFAM" id="SSF51735">
    <property type="entry name" value="NAD(P)-binding Rossmann-fold domains"/>
    <property type="match status" value="1"/>
</dbReference>
<dbReference type="GO" id="GO:0016020">
    <property type="term" value="C:membrane"/>
    <property type="evidence" value="ECO:0007669"/>
    <property type="project" value="TreeGrafter"/>
</dbReference>
<protein>
    <submittedName>
        <fullName evidence="6">Short-chain dehydrogenase</fullName>
    </submittedName>
</protein>
<sequence>MSMRTLAGNVVVVTGASAGIGAATARAFAHAGAHLVLAARSPDPLARLAASLPGTHLVVPTDVADPVACQNLISQAVNGYGTVDLLINNAGVGLSGPVSSLDHDDLTRALAVDLFGPLALMQAVLPVMRARGRGHIINVSTVLAVQPLPYLGGYAAAKAGLERLSDALRMELQGSGINVSVVRPGTTRTGFSQNRLGKGGEQRRFSPPGVGPEVVARTILRVARRPARVTYVTVGDRIGVIAAALFPGLIERILGNAIGWKEA</sequence>
<dbReference type="Pfam" id="PF00106">
    <property type="entry name" value="adh_short"/>
    <property type="match status" value="1"/>
</dbReference>
<dbReference type="Gene3D" id="3.40.50.720">
    <property type="entry name" value="NAD(P)-binding Rossmann-like Domain"/>
    <property type="match status" value="1"/>
</dbReference>
<dbReference type="PRINTS" id="PR00081">
    <property type="entry name" value="GDHRDH"/>
</dbReference>
<dbReference type="Proteomes" id="UP000220922">
    <property type="component" value="Unassembled WGS sequence"/>
</dbReference>
<reference evidence="6 7" key="1">
    <citation type="submission" date="2016-05" db="EMBL/GenBank/DDBJ databases">
        <authorList>
            <person name="Lavstsen T."/>
            <person name="Jespersen J.S."/>
        </authorList>
    </citation>
    <scope>NUCLEOTIDE SEQUENCE [LARGE SCALE GENOMIC DNA]</scope>
    <source>
        <strain evidence="6 7">B7-9</strain>
    </source>
</reference>
<evidence type="ECO:0000313" key="7">
    <source>
        <dbReference type="Proteomes" id="UP000220922"/>
    </source>
</evidence>
<dbReference type="InterPro" id="IPR036291">
    <property type="entry name" value="NAD(P)-bd_dom_sf"/>
</dbReference>
<name>A0A2H3KL91_9CHLR</name>
<dbReference type="InterPro" id="IPR002347">
    <property type="entry name" value="SDR_fam"/>
</dbReference>
<evidence type="ECO:0000313" key="6">
    <source>
        <dbReference type="EMBL" id="PDV98770.1"/>
    </source>
</evidence>
<dbReference type="PRINTS" id="PR00080">
    <property type="entry name" value="SDRFAMILY"/>
</dbReference>
<evidence type="ECO:0000256" key="2">
    <source>
        <dbReference type="ARBA" id="ARBA00023002"/>
    </source>
</evidence>
<dbReference type="PANTHER" id="PTHR44196">
    <property type="entry name" value="DEHYDROGENASE/REDUCTASE SDR FAMILY MEMBER 7B"/>
    <property type="match status" value="1"/>
</dbReference>
<dbReference type="PANTHER" id="PTHR44196:SF1">
    <property type="entry name" value="DEHYDROGENASE_REDUCTASE SDR FAMILY MEMBER 7B"/>
    <property type="match status" value="1"/>
</dbReference>
<accession>A0A2H3KL91</accession>
<evidence type="ECO:0000256" key="1">
    <source>
        <dbReference type="ARBA" id="ARBA00006484"/>
    </source>
</evidence>
<dbReference type="EMBL" id="LYXE01000090">
    <property type="protein sequence ID" value="PDV98770.1"/>
    <property type="molecule type" value="Genomic_DNA"/>
</dbReference>
<evidence type="ECO:0000256" key="4">
    <source>
        <dbReference type="SAM" id="MobiDB-lite"/>
    </source>
</evidence>
<evidence type="ECO:0000256" key="3">
    <source>
        <dbReference type="RuleBase" id="RU000363"/>
    </source>
</evidence>
<dbReference type="InterPro" id="IPR057326">
    <property type="entry name" value="KR_dom"/>
</dbReference>